<evidence type="ECO:0000313" key="1">
    <source>
        <dbReference type="EMBL" id="KAG9218529.1"/>
    </source>
</evidence>
<dbReference type="EMBL" id="WQMT02000009">
    <property type="protein sequence ID" value="KAG9218529.1"/>
    <property type="molecule type" value="Genomic_DNA"/>
</dbReference>
<evidence type="ECO:0000313" key="2">
    <source>
        <dbReference type="Proteomes" id="UP000824881"/>
    </source>
</evidence>
<reference evidence="1 2" key="1">
    <citation type="journal article" date="2021" name="Appl. Environ. Microbiol.">
        <title>Genetic linkage and physical mapping for an oyster mushroom Pleurotus cornucopiae and QTL analysis for the trait cap color.</title>
        <authorList>
            <person name="Zhang Y."/>
            <person name="Gao W."/>
            <person name="Sonnenberg A."/>
            <person name="Chen Q."/>
            <person name="Zhang J."/>
            <person name="Huang C."/>
        </authorList>
    </citation>
    <scope>NUCLEOTIDE SEQUENCE [LARGE SCALE GENOMIC DNA]</scope>
    <source>
        <strain evidence="1">CCMSSC00406</strain>
    </source>
</reference>
<dbReference type="Proteomes" id="UP000824881">
    <property type="component" value="Unassembled WGS sequence"/>
</dbReference>
<sequence length="1529" mass="169859">MATETYQSTYDIFAHYGRNLINEHIKARKKQIHDIKHRLIALPRDGSPLPASKVSLDATREDLKVGILGAGVGGLYAALILDSLDIKYEIIEASERTGGRLYTHRFTKEDGSEGDKYDYYDVGAMRFPDTAIMTRLFHLFRYGPLNTGDFQLASKLKDYHFKDTKGNNLLYYNDVRKRRNSKPSGDDFLWSDLGVGHDYLKAGVEDIMQDVITPFSNELVRDLDTGSTKGWDQLMEFDAYSTRAYMSTKYIPSPNLGLPPHSPSTAVVNWCETFDKSTGWYDRSLAETVLEDMAFGLPGPWKLIDGGSQTLATLMEDYLKTRPSGSIAFNSRVTRVAAGDNEMHVYVNGQPNAKTYPHVISTLPLPCLRALDLSQCRLTRRQSNALRQLTYGPSIKIGIKFKTAWWSTAKDKDGNPLDIVGGQSTTDRPVRTIVYPSYGLPDTPSTVLIASYCWTNDAERLGALIGTGKDTYNDQLKELVLRDLAVVHNLDISFFDGEFLEMYPWDWSHDPLTMGAFAFFGPGMFSEVYKYLTIPTPNGRFHFAGEALSVRHAWVVGALDSAWRAVKEILVLVYGIESCDKNTSMELSLSTIPDLTAYVTKQGAYPAAHGGFADIWMCTLNNEAYPSIAQNVAVKVLRSLGSGFNNEGKPKKRLRRELAVWLELQHPQVLPLYGIVLDFGPYPSMVCPWMDKGNLSNYLSGDGESLDVEGRYKICNVLISGDGDACLSDFGLSTIISDLQGVSTFTSSISGNVRFAAPELYQVGDDDVRTLPTTHNNMVNISHGLKMEFWTAPGEGGRAVALKMFRLPLLVSDKDAVLQEMRDIGEVGHYNLLSYAGTTMYDGLPSIVMPWVPGHNLRAHLQTSVSVSQKLTLLRQIASGLLHLHSIDIVHGGLTGWNIFVTEDGEAILTNFGLMPILYRRVGSSEILETYDEDCRWADPVLWFGFTDGQARPPETSATDVYAFGRVVYQIMTNADPFHGLWDHLGELRSLLEKYTPATFRPPRPLKRLAVNDIWELAESCWEVDHSKRPRMQIASTYDHMVAAARHGVLEPRWEIEATHGLVSDFHGYADASISQPLLFKDVARDSKTQKIMLATLFAIVWLGFTCAVALSGQGKEAATSSIDTRRLWAQYSPWFAVEEYRTPPSACHITQVNILQRHGARFPTTSAGRRIQTAVAKLQAASAFADPRLSFLRNYTYNLGTEDLVPFGAAESFSAGKVAFKRYAHLVKPGQLPFVRASGSERVVLSARNWTAGFSLASHHVYSPKLSVILSEEGNDTLDDSMCPSAGSSDVQTTQWLDTFYPAVTARLNRAAEGANLTDTDTFNLISLCPFDTAARNGRESPFCEIFDTEDFRGFEYSGDLDKFYNTGYGQELGPVQGVGYINELIARLKRTPVVDHTQTNTTLDGDAATFPLDRAIYADFSHDNQMIAIYAAMGLFKQQRSLDPVEMDGRPSRTWVASRLVPFGARMVVEKLACGKRGEEFVRILVNDAVQPLDFCGGGETCGLDAFVGSQAFARNDGNGDFEKCFQ</sequence>
<gene>
    <name evidence="1" type="ORF">CCMSSC00406_0001357</name>
</gene>
<protein>
    <submittedName>
        <fullName evidence="1">Uncharacterized protein</fullName>
    </submittedName>
</protein>
<accession>A0ACB7ILG4</accession>
<name>A0ACB7ILG4_PLECO</name>
<comment type="caution">
    <text evidence="1">The sequence shown here is derived from an EMBL/GenBank/DDBJ whole genome shotgun (WGS) entry which is preliminary data.</text>
</comment>
<keyword evidence="2" id="KW-1185">Reference proteome</keyword>
<organism evidence="1 2">
    <name type="scientific">Pleurotus cornucopiae</name>
    <name type="common">Cornucopia mushroom</name>
    <dbReference type="NCBI Taxonomy" id="5321"/>
    <lineage>
        <taxon>Eukaryota</taxon>
        <taxon>Fungi</taxon>
        <taxon>Dikarya</taxon>
        <taxon>Basidiomycota</taxon>
        <taxon>Agaricomycotina</taxon>
        <taxon>Agaricomycetes</taxon>
        <taxon>Agaricomycetidae</taxon>
        <taxon>Agaricales</taxon>
        <taxon>Pleurotineae</taxon>
        <taxon>Pleurotaceae</taxon>
        <taxon>Pleurotus</taxon>
    </lineage>
</organism>
<proteinExistence type="predicted"/>